<feature type="region of interest" description="Disordered" evidence="1">
    <location>
        <begin position="1"/>
        <end position="22"/>
    </location>
</feature>
<accession>A0ABP0L2P0</accession>
<dbReference type="Proteomes" id="UP001642464">
    <property type="component" value="Unassembled WGS sequence"/>
</dbReference>
<gene>
    <name evidence="2" type="ORF">SCF082_LOCUS20479</name>
</gene>
<feature type="compositionally biased region" description="Low complexity" evidence="1">
    <location>
        <begin position="1"/>
        <end position="14"/>
    </location>
</feature>
<sequence>MDPTPATAAEQTAPSGAGNAPAVLKVDPASQYRKNATLSEIFGPHVQPGRELLDVITKTYKAERETVLAAYTKSVQQKGVIRGVRGECWVQAPNQETGEVSYGALTFATLSEAFYKAFESADCEDYPNLMLTAKYGLDVLVFDARTPDSVLQFLNFASNWITYHNAFHQGAQTSFMEMILKVERAWGNFKLAHGISTRQSDYETKYRQLLESQFPATWTSFRHYEATRAVYNIVSKSGCLAELKAQVSDHCDFLSNELAHDSVIFCMKEILSALPAVFNIMSEPEKQAILLEAAYLCVTWMCVVRIPIY</sequence>
<reference evidence="2 3" key="1">
    <citation type="submission" date="2024-02" db="EMBL/GenBank/DDBJ databases">
        <authorList>
            <person name="Chen Y."/>
            <person name="Shah S."/>
            <person name="Dougan E. K."/>
            <person name="Thang M."/>
            <person name="Chan C."/>
        </authorList>
    </citation>
    <scope>NUCLEOTIDE SEQUENCE [LARGE SCALE GENOMIC DNA]</scope>
</reference>
<protein>
    <submittedName>
        <fullName evidence="2">Uncharacterized protein</fullName>
    </submittedName>
</protein>
<proteinExistence type="predicted"/>
<evidence type="ECO:0000313" key="3">
    <source>
        <dbReference type="Proteomes" id="UP001642464"/>
    </source>
</evidence>
<evidence type="ECO:0000256" key="1">
    <source>
        <dbReference type="SAM" id="MobiDB-lite"/>
    </source>
</evidence>
<organism evidence="2 3">
    <name type="scientific">Durusdinium trenchii</name>
    <dbReference type="NCBI Taxonomy" id="1381693"/>
    <lineage>
        <taxon>Eukaryota</taxon>
        <taxon>Sar</taxon>
        <taxon>Alveolata</taxon>
        <taxon>Dinophyceae</taxon>
        <taxon>Suessiales</taxon>
        <taxon>Symbiodiniaceae</taxon>
        <taxon>Durusdinium</taxon>
    </lineage>
</organism>
<dbReference type="EMBL" id="CAXAMM010014324">
    <property type="protein sequence ID" value="CAK9033430.1"/>
    <property type="molecule type" value="Genomic_DNA"/>
</dbReference>
<evidence type="ECO:0000313" key="2">
    <source>
        <dbReference type="EMBL" id="CAK9033430.1"/>
    </source>
</evidence>
<comment type="caution">
    <text evidence="2">The sequence shown here is derived from an EMBL/GenBank/DDBJ whole genome shotgun (WGS) entry which is preliminary data.</text>
</comment>
<keyword evidence="3" id="KW-1185">Reference proteome</keyword>
<name>A0ABP0L2P0_9DINO</name>